<feature type="domain" description="Methyltransferase small" evidence="6">
    <location>
        <begin position="119"/>
        <end position="197"/>
    </location>
</feature>
<dbReference type="NCBIfam" id="TIGR03534">
    <property type="entry name" value="RF_mod_PrmC"/>
    <property type="match status" value="1"/>
</dbReference>
<feature type="binding site" evidence="5">
    <location>
        <position position="190"/>
    </location>
    <ligand>
        <name>S-adenosyl-L-methionine</name>
        <dbReference type="ChEBI" id="CHEBI:59789"/>
    </ligand>
</feature>
<dbReference type="EC" id="2.1.1.297" evidence="5"/>
<organism evidence="8 9">
    <name type="scientific">Sulfurisoma sediminicola</name>
    <dbReference type="NCBI Taxonomy" id="1381557"/>
    <lineage>
        <taxon>Bacteria</taxon>
        <taxon>Pseudomonadati</taxon>
        <taxon>Pseudomonadota</taxon>
        <taxon>Betaproteobacteria</taxon>
        <taxon>Nitrosomonadales</taxon>
        <taxon>Sterolibacteriaceae</taxon>
        <taxon>Sulfurisoma</taxon>
    </lineage>
</organism>
<dbReference type="InterPro" id="IPR007848">
    <property type="entry name" value="Small_mtfrase_dom"/>
</dbReference>
<keyword evidence="3 5" id="KW-0949">S-adenosyl-L-methionine</keyword>
<dbReference type="EMBL" id="RCCI01000008">
    <property type="protein sequence ID" value="RLJ62081.1"/>
    <property type="molecule type" value="Genomic_DNA"/>
</dbReference>
<dbReference type="OrthoDB" id="9800643at2"/>
<evidence type="ECO:0000259" key="6">
    <source>
        <dbReference type="Pfam" id="PF05175"/>
    </source>
</evidence>
<evidence type="ECO:0000313" key="9">
    <source>
        <dbReference type="Proteomes" id="UP000268908"/>
    </source>
</evidence>
<dbReference type="InterPro" id="IPR029063">
    <property type="entry name" value="SAM-dependent_MTases_sf"/>
</dbReference>
<dbReference type="PROSITE" id="PS00092">
    <property type="entry name" value="N6_MTASE"/>
    <property type="match status" value="1"/>
</dbReference>
<sequence length="290" mass="30396">MSAATVAGALAAARQSIPIVEARLLLRHALGASAAWLEAHRDDLLPRSAAEAFAALVERRACGEPVAYLLGFREFYGREFSVTPDVLIPRPETELLVEIGQKIVGTPGVLPAGRAGDTASLLDLGTGSGCVAITLALELPQARVSAADISAAALAVARANATLLGADVSFVESDWLACFGGRRFDLIVSNPPYVAAGDPHLSEGDLRFEPPSALACGADGLDAIRRIVADASRHLEAGGWLLLEHGYDQADAMRELLAAAGFADIEQHRDLAGIVRVSGGRLTKYQEALN</sequence>
<dbReference type="GO" id="GO:0102559">
    <property type="term" value="F:peptide chain release factor N(5)-glutamine methyltransferase activity"/>
    <property type="evidence" value="ECO:0007669"/>
    <property type="project" value="UniProtKB-EC"/>
</dbReference>
<evidence type="ECO:0000256" key="2">
    <source>
        <dbReference type="ARBA" id="ARBA00022679"/>
    </source>
</evidence>
<proteinExistence type="inferred from homology"/>
<gene>
    <name evidence="5" type="primary">prmC</name>
    <name evidence="8" type="ORF">DFR35_2723</name>
</gene>
<feature type="binding site" evidence="5">
    <location>
        <begin position="125"/>
        <end position="129"/>
    </location>
    <ligand>
        <name>S-adenosyl-L-methionine</name>
        <dbReference type="ChEBI" id="CHEBI:59789"/>
    </ligand>
</feature>
<protein>
    <recommendedName>
        <fullName evidence="5">Release factor glutamine methyltransferase</fullName>
        <shortName evidence="5">RF MTase</shortName>
        <ecNumber evidence="5">2.1.1.297</ecNumber>
    </recommendedName>
    <alternativeName>
        <fullName evidence="5">N5-glutamine methyltransferase PrmC</fullName>
    </alternativeName>
    <alternativeName>
        <fullName evidence="5">Protein-(glutamine-N5) MTase PrmC</fullName>
    </alternativeName>
    <alternativeName>
        <fullName evidence="5">Protein-glutamine N-methyltransferase PrmC</fullName>
    </alternativeName>
</protein>
<dbReference type="HAMAP" id="MF_02126">
    <property type="entry name" value="RF_methyltr_PrmC"/>
    <property type="match status" value="1"/>
</dbReference>
<dbReference type="Gene3D" id="3.40.50.150">
    <property type="entry name" value="Vaccinia Virus protein VP39"/>
    <property type="match status" value="1"/>
</dbReference>
<dbReference type="FunFam" id="3.40.50.150:FF:000053">
    <property type="entry name" value="Release factor glutamine methyltransferase"/>
    <property type="match status" value="1"/>
</dbReference>
<comment type="function">
    <text evidence="5">Methylates the class 1 translation termination release factors RF1/PrfA and RF2/PrfB on the glutamine residue of the universally conserved GGQ motif.</text>
</comment>
<evidence type="ECO:0000313" key="8">
    <source>
        <dbReference type="EMBL" id="RLJ62081.1"/>
    </source>
</evidence>
<comment type="caution">
    <text evidence="8">The sequence shown here is derived from an EMBL/GenBank/DDBJ whole genome shotgun (WGS) entry which is preliminary data.</text>
</comment>
<name>A0A497X8N3_9PROT</name>
<dbReference type="RefSeq" id="WP_121243217.1">
    <property type="nucleotide sequence ID" value="NZ_BHVV01000002.1"/>
</dbReference>
<dbReference type="Gene3D" id="1.10.8.10">
    <property type="entry name" value="DNA helicase RuvA subunit, C-terminal domain"/>
    <property type="match status" value="1"/>
</dbReference>
<evidence type="ECO:0000256" key="4">
    <source>
        <dbReference type="ARBA" id="ARBA00048391"/>
    </source>
</evidence>
<evidence type="ECO:0000259" key="7">
    <source>
        <dbReference type="Pfam" id="PF17827"/>
    </source>
</evidence>
<keyword evidence="2 5" id="KW-0808">Transferase</keyword>
<accession>A0A497X8N3</accession>
<evidence type="ECO:0000256" key="1">
    <source>
        <dbReference type="ARBA" id="ARBA00022603"/>
    </source>
</evidence>
<evidence type="ECO:0000256" key="3">
    <source>
        <dbReference type="ARBA" id="ARBA00022691"/>
    </source>
</evidence>
<dbReference type="NCBIfam" id="TIGR00536">
    <property type="entry name" value="hemK_fam"/>
    <property type="match status" value="1"/>
</dbReference>
<dbReference type="Pfam" id="PF17827">
    <property type="entry name" value="PrmC_N"/>
    <property type="match status" value="1"/>
</dbReference>
<dbReference type="PANTHER" id="PTHR18895">
    <property type="entry name" value="HEMK METHYLTRANSFERASE"/>
    <property type="match status" value="1"/>
</dbReference>
<comment type="similarity">
    <text evidence="5">Belongs to the protein N5-glutamine methyltransferase family. PrmC subfamily.</text>
</comment>
<feature type="domain" description="Release factor glutamine methyltransferase N-terminal" evidence="7">
    <location>
        <begin position="9"/>
        <end position="71"/>
    </location>
</feature>
<dbReference type="CDD" id="cd02440">
    <property type="entry name" value="AdoMet_MTases"/>
    <property type="match status" value="1"/>
</dbReference>
<keyword evidence="9" id="KW-1185">Reference proteome</keyword>
<keyword evidence="1 5" id="KW-0489">Methyltransferase</keyword>
<dbReference type="SUPFAM" id="SSF53335">
    <property type="entry name" value="S-adenosyl-L-methionine-dependent methyltransferases"/>
    <property type="match status" value="1"/>
</dbReference>
<dbReference type="InterPro" id="IPR050320">
    <property type="entry name" value="N5-glutamine_MTase"/>
</dbReference>
<dbReference type="Pfam" id="PF05175">
    <property type="entry name" value="MTS"/>
    <property type="match status" value="1"/>
</dbReference>
<comment type="catalytic activity">
    <reaction evidence="4 5">
        <text>L-glutaminyl-[peptide chain release factor] + S-adenosyl-L-methionine = N(5)-methyl-L-glutaminyl-[peptide chain release factor] + S-adenosyl-L-homocysteine + H(+)</text>
        <dbReference type="Rhea" id="RHEA:42896"/>
        <dbReference type="Rhea" id="RHEA-COMP:10271"/>
        <dbReference type="Rhea" id="RHEA-COMP:10272"/>
        <dbReference type="ChEBI" id="CHEBI:15378"/>
        <dbReference type="ChEBI" id="CHEBI:30011"/>
        <dbReference type="ChEBI" id="CHEBI:57856"/>
        <dbReference type="ChEBI" id="CHEBI:59789"/>
        <dbReference type="ChEBI" id="CHEBI:61891"/>
        <dbReference type="EC" id="2.1.1.297"/>
    </reaction>
</comment>
<dbReference type="Proteomes" id="UP000268908">
    <property type="component" value="Unassembled WGS sequence"/>
</dbReference>
<dbReference type="InterPro" id="IPR019874">
    <property type="entry name" value="RF_methyltr_PrmC"/>
</dbReference>
<dbReference type="InterPro" id="IPR040758">
    <property type="entry name" value="PrmC_N"/>
</dbReference>
<feature type="binding site" evidence="5">
    <location>
        <position position="148"/>
    </location>
    <ligand>
        <name>S-adenosyl-L-methionine</name>
        <dbReference type="ChEBI" id="CHEBI:59789"/>
    </ligand>
</feature>
<dbReference type="InterPro" id="IPR002052">
    <property type="entry name" value="DNA_methylase_N6_adenine_CS"/>
</dbReference>
<dbReference type="GO" id="GO:0032259">
    <property type="term" value="P:methylation"/>
    <property type="evidence" value="ECO:0007669"/>
    <property type="project" value="UniProtKB-KW"/>
</dbReference>
<feature type="binding site" evidence="5">
    <location>
        <begin position="190"/>
        <end position="193"/>
    </location>
    <ligand>
        <name>substrate</name>
    </ligand>
</feature>
<feature type="binding site" evidence="5">
    <location>
        <position position="175"/>
    </location>
    <ligand>
        <name>S-adenosyl-L-methionine</name>
        <dbReference type="ChEBI" id="CHEBI:59789"/>
    </ligand>
</feature>
<dbReference type="GO" id="GO:0003676">
    <property type="term" value="F:nucleic acid binding"/>
    <property type="evidence" value="ECO:0007669"/>
    <property type="project" value="InterPro"/>
</dbReference>
<dbReference type="PANTHER" id="PTHR18895:SF74">
    <property type="entry name" value="MTRF1L RELEASE FACTOR GLUTAMINE METHYLTRANSFERASE"/>
    <property type="match status" value="1"/>
</dbReference>
<dbReference type="AlphaFoldDB" id="A0A497X8N3"/>
<evidence type="ECO:0000256" key="5">
    <source>
        <dbReference type="HAMAP-Rule" id="MF_02126"/>
    </source>
</evidence>
<reference evidence="8 9" key="1">
    <citation type="submission" date="2018-10" db="EMBL/GenBank/DDBJ databases">
        <title>Genomic Encyclopedia of Type Strains, Phase IV (KMG-IV): sequencing the most valuable type-strain genomes for metagenomic binning, comparative biology and taxonomic classification.</title>
        <authorList>
            <person name="Goeker M."/>
        </authorList>
    </citation>
    <scope>NUCLEOTIDE SEQUENCE [LARGE SCALE GENOMIC DNA]</scope>
    <source>
        <strain evidence="8 9">DSM 26916</strain>
    </source>
</reference>
<dbReference type="InterPro" id="IPR004556">
    <property type="entry name" value="HemK-like"/>
</dbReference>